<organism evidence="2 3">
    <name type="scientific">Amniculicola lignicola CBS 123094</name>
    <dbReference type="NCBI Taxonomy" id="1392246"/>
    <lineage>
        <taxon>Eukaryota</taxon>
        <taxon>Fungi</taxon>
        <taxon>Dikarya</taxon>
        <taxon>Ascomycota</taxon>
        <taxon>Pezizomycotina</taxon>
        <taxon>Dothideomycetes</taxon>
        <taxon>Pleosporomycetidae</taxon>
        <taxon>Pleosporales</taxon>
        <taxon>Amniculicolaceae</taxon>
        <taxon>Amniculicola</taxon>
    </lineage>
</organism>
<proteinExistence type="predicted"/>
<evidence type="ECO:0000256" key="1">
    <source>
        <dbReference type="SAM" id="MobiDB-lite"/>
    </source>
</evidence>
<protein>
    <submittedName>
        <fullName evidence="2">Uncharacterized protein</fullName>
    </submittedName>
</protein>
<evidence type="ECO:0000313" key="3">
    <source>
        <dbReference type="Proteomes" id="UP000799779"/>
    </source>
</evidence>
<feature type="region of interest" description="Disordered" evidence="1">
    <location>
        <begin position="1"/>
        <end position="22"/>
    </location>
</feature>
<dbReference type="Proteomes" id="UP000799779">
    <property type="component" value="Unassembled WGS sequence"/>
</dbReference>
<accession>A0A6A5WMX0</accession>
<reference evidence="2" key="1">
    <citation type="journal article" date="2020" name="Stud. Mycol.">
        <title>101 Dothideomycetes genomes: a test case for predicting lifestyles and emergence of pathogens.</title>
        <authorList>
            <person name="Haridas S."/>
            <person name="Albert R."/>
            <person name="Binder M."/>
            <person name="Bloem J."/>
            <person name="Labutti K."/>
            <person name="Salamov A."/>
            <person name="Andreopoulos B."/>
            <person name="Baker S."/>
            <person name="Barry K."/>
            <person name="Bills G."/>
            <person name="Bluhm B."/>
            <person name="Cannon C."/>
            <person name="Castanera R."/>
            <person name="Culley D."/>
            <person name="Daum C."/>
            <person name="Ezra D."/>
            <person name="Gonzalez J."/>
            <person name="Henrissat B."/>
            <person name="Kuo A."/>
            <person name="Liang C."/>
            <person name="Lipzen A."/>
            <person name="Lutzoni F."/>
            <person name="Magnuson J."/>
            <person name="Mondo S."/>
            <person name="Nolan M."/>
            <person name="Ohm R."/>
            <person name="Pangilinan J."/>
            <person name="Park H.-J."/>
            <person name="Ramirez L."/>
            <person name="Alfaro M."/>
            <person name="Sun H."/>
            <person name="Tritt A."/>
            <person name="Yoshinaga Y."/>
            <person name="Zwiers L.-H."/>
            <person name="Turgeon B."/>
            <person name="Goodwin S."/>
            <person name="Spatafora J."/>
            <person name="Crous P."/>
            <person name="Grigoriev I."/>
        </authorList>
    </citation>
    <scope>NUCLEOTIDE SEQUENCE</scope>
    <source>
        <strain evidence="2">CBS 123094</strain>
    </source>
</reference>
<sequence>MAKVKNAGRHPRAVDSQSGGLNRQCGRLVHESSEQDAICGKYGRGKAVRCARVVVAPSILRLTEMKDVMENASNLRRCLLVFPARQRWEADLTLRFITRHPRGKRPLQTLFRCGQGTERDARLEDVMDMPGGNLLSGAELDRSKAGKDKIVNDAREEKGFF</sequence>
<gene>
    <name evidence="2" type="ORF">P154DRAFT_142862</name>
</gene>
<dbReference type="AlphaFoldDB" id="A0A6A5WMX0"/>
<keyword evidence="3" id="KW-1185">Reference proteome</keyword>
<feature type="compositionally biased region" description="Basic residues" evidence="1">
    <location>
        <begin position="1"/>
        <end position="11"/>
    </location>
</feature>
<dbReference type="EMBL" id="ML977578">
    <property type="protein sequence ID" value="KAF2002234.1"/>
    <property type="molecule type" value="Genomic_DNA"/>
</dbReference>
<name>A0A6A5WMX0_9PLEO</name>
<evidence type="ECO:0000313" key="2">
    <source>
        <dbReference type="EMBL" id="KAF2002234.1"/>
    </source>
</evidence>